<evidence type="ECO:0000256" key="5">
    <source>
        <dbReference type="ARBA" id="ARBA00012216"/>
    </source>
</evidence>
<name>A0A1G6C2T2_9BACT</name>
<comment type="similarity">
    <text evidence="4">Belongs to the D-alanine--D-alanine ligase family.</text>
</comment>
<comment type="cofactor">
    <cofactor evidence="2">
        <name>Mg(2+)</name>
        <dbReference type="ChEBI" id="CHEBI:18420"/>
    </cofactor>
</comment>
<evidence type="ECO:0000256" key="13">
    <source>
        <dbReference type="PROSITE-ProRule" id="PRU00409"/>
    </source>
</evidence>
<reference evidence="15 16" key="1">
    <citation type="submission" date="2016-10" db="EMBL/GenBank/DDBJ databases">
        <authorList>
            <person name="de Groot N.N."/>
        </authorList>
    </citation>
    <scope>NUCLEOTIDE SEQUENCE [LARGE SCALE GENOMIC DNA]</scope>
    <source>
        <strain evidence="15 16">ASO4-2</strain>
    </source>
</reference>
<comment type="cofactor">
    <cofactor evidence="1">
        <name>Mn(2+)</name>
        <dbReference type="ChEBI" id="CHEBI:29035"/>
    </cofactor>
</comment>
<accession>A0A1G6C2T2</accession>
<gene>
    <name evidence="15" type="ORF">SAMN05660653_01313</name>
</gene>
<evidence type="ECO:0000259" key="14">
    <source>
        <dbReference type="PROSITE" id="PS50975"/>
    </source>
</evidence>
<comment type="catalytic activity">
    <reaction evidence="12">
        <text>2 D-alanine + ATP = D-alanyl-D-alanine + ADP + phosphate + H(+)</text>
        <dbReference type="Rhea" id="RHEA:11224"/>
        <dbReference type="ChEBI" id="CHEBI:15378"/>
        <dbReference type="ChEBI" id="CHEBI:30616"/>
        <dbReference type="ChEBI" id="CHEBI:43474"/>
        <dbReference type="ChEBI" id="CHEBI:57416"/>
        <dbReference type="ChEBI" id="CHEBI:57822"/>
        <dbReference type="ChEBI" id="CHEBI:456216"/>
        <dbReference type="EC" id="6.3.2.4"/>
    </reaction>
</comment>
<dbReference type="STRING" id="617002.SAMN05660653_01313"/>
<evidence type="ECO:0000256" key="1">
    <source>
        <dbReference type="ARBA" id="ARBA00001936"/>
    </source>
</evidence>
<comment type="subcellular location">
    <subcellularLocation>
        <location evidence="3">Cytoplasm</location>
    </subcellularLocation>
</comment>
<keyword evidence="11" id="KW-0573">Peptidoglycan synthesis</keyword>
<keyword evidence="6" id="KW-0963">Cytoplasm</keyword>
<dbReference type="RefSeq" id="WP_092118925.1">
    <property type="nucleotide sequence ID" value="NZ_FMXO01000006.1"/>
</dbReference>
<evidence type="ECO:0000256" key="8">
    <source>
        <dbReference type="ARBA" id="ARBA00022741"/>
    </source>
</evidence>
<dbReference type="Pfam" id="PF07478">
    <property type="entry name" value="Dala_Dala_lig_C"/>
    <property type="match status" value="1"/>
</dbReference>
<dbReference type="PANTHER" id="PTHR23132">
    <property type="entry name" value="D-ALANINE--D-ALANINE LIGASE"/>
    <property type="match status" value="1"/>
</dbReference>
<keyword evidence="7 15" id="KW-0436">Ligase</keyword>
<dbReference type="GO" id="GO:0005737">
    <property type="term" value="C:cytoplasm"/>
    <property type="evidence" value="ECO:0007669"/>
    <property type="project" value="UniProtKB-SubCell"/>
</dbReference>
<dbReference type="EC" id="6.3.2.4" evidence="5"/>
<dbReference type="Gene3D" id="3.30.470.20">
    <property type="entry name" value="ATP-grasp fold, B domain"/>
    <property type="match status" value="1"/>
</dbReference>
<dbReference type="OrthoDB" id="9813261at2"/>
<dbReference type="InterPro" id="IPR011761">
    <property type="entry name" value="ATP-grasp"/>
</dbReference>
<dbReference type="SUPFAM" id="SSF56059">
    <property type="entry name" value="Glutathione synthetase ATP-binding domain-like"/>
    <property type="match status" value="1"/>
</dbReference>
<evidence type="ECO:0000313" key="15">
    <source>
        <dbReference type="EMBL" id="SDB27116.1"/>
    </source>
</evidence>
<evidence type="ECO:0000256" key="9">
    <source>
        <dbReference type="ARBA" id="ARBA00022840"/>
    </source>
</evidence>
<evidence type="ECO:0000256" key="11">
    <source>
        <dbReference type="ARBA" id="ARBA00022984"/>
    </source>
</evidence>
<dbReference type="GO" id="GO:0005524">
    <property type="term" value="F:ATP binding"/>
    <property type="evidence" value="ECO:0007669"/>
    <property type="project" value="UniProtKB-UniRule"/>
</dbReference>
<dbReference type="GO" id="GO:0009252">
    <property type="term" value="P:peptidoglycan biosynthetic process"/>
    <property type="evidence" value="ECO:0007669"/>
    <property type="project" value="UniProtKB-KW"/>
</dbReference>
<dbReference type="InterPro" id="IPR000291">
    <property type="entry name" value="D-Ala_lig_Van_CS"/>
</dbReference>
<feature type="domain" description="ATP-grasp" evidence="14">
    <location>
        <begin position="113"/>
        <end position="317"/>
    </location>
</feature>
<dbReference type="PANTHER" id="PTHR23132:SF23">
    <property type="entry name" value="D-ALANINE--D-ALANINE LIGASE B"/>
    <property type="match status" value="1"/>
</dbReference>
<dbReference type="EMBL" id="FMXO01000006">
    <property type="protein sequence ID" value="SDB27116.1"/>
    <property type="molecule type" value="Genomic_DNA"/>
</dbReference>
<dbReference type="Gene3D" id="3.30.1490.20">
    <property type="entry name" value="ATP-grasp fold, A domain"/>
    <property type="match status" value="1"/>
</dbReference>
<keyword evidence="10" id="KW-0133">Cell shape</keyword>
<dbReference type="GO" id="GO:0046872">
    <property type="term" value="F:metal ion binding"/>
    <property type="evidence" value="ECO:0007669"/>
    <property type="project" value="InterPro"/>
</dbReference>
<dbReference type="GO" id="GO:0008360">
    <property type="term" value="P:regulation of cell shape"/>
    <property type="evidence" value="ECO:0007669"/>
    <property type="project" value="UniProtKB-KW"/>
</dbReference>
<evidence type="ECO:0000256" key="10">
    <source>
        <dbReference type="ARBA" id="ARBA00022960"/>
    </source>
</evidence>
<evidence type="ECO:0000256" key="2">
    <source>
        <dbReference type="ARBA" id="ARBA00001946"/>
    </source>
</evidence>
<keyword evidence="8 13" id="KW-0547">Nucleotide-binding</keyword>
<keyword evidence="16" id="KW-1185">Reference proteome</keyword>
<dbReference type="InterPro" id="IPR011095">
    <property type="entry name" value="Dala_Dala_lig_C"/>
</dbReference>
<dbReference type="PROSITE" id="PS00844">
    <property type="entry name" value="DALA_DALA_LIGASE_2"/>
    <property type="match status" value="1"/>
</dbReference>
<organism evidence="15 16">
    <name type="scientific">Desulfonatronum thiosulfatophilum</name>
    <dbReference type="NCBI Taxonomy" id="617002"/>
    <lineage>
        <taxon>Bacteria</taxon>
        <taxon>Pseudomonadati</taxon>
        <taxon>Thermodesulfobacteriota</taxon>
        <taxon>Desulfovibrionia</taxon>
        <taxon>Desulfovibrionales</taxon>
        <taxon>Desulfonatronaceae</taxon>
        <taxon>Desulfonatronum</taxon>
    </lineage>
</organism>
<dbReference type="InterPro" id="IPR013815">
    <property type="entry name" value="ATP_grasp_subdomain_1"/>
</dbReference>
<evidence type="ECO:0000256" key="6">
    <source>
        <dbReference type="ARBA" id="ARBA00022490"/>
    </source>
</evidence>
<protein>
    <recommendedName>
        <fullName evidence="5">D-alanine--D-alanine ligase</fullName>
        <ecNumber evidence="5">6.3.2.4</ecNumber>
    </recommendedName>
</protein>
<sequence length="339" mass="37342">MKIGLTYDLRQDYLAQGYSLEETAEFDSPATIDALEAGIQAMGFVTERIGNLKALMRALTDGKRWDLVFNIAEGMHGFAREAQVPALLEAYAIPCVFSDPMVLGLCLHKAVTKRILRDLKLPTPEFSVVETMADVDMVDLDYPLFAKPVAEGTSKGIHGASLVDGRVQLRHACSTLLERFRQPVLVERFLSGREFTVGIVGSSTKARPLGVMEILLLETADQLIYSQDNKEEYEERVRYILVQDELAAKLSGLALDAWRGLGCRDGGRVDIRLDGNGNPHILEINPLPGLHPIRSDLSIMCAFQGIPHGELIRMIMESALERIGHAGSATTKRELVLAA</sequence>
<keyword evidence="9 13" id="KW-0067">ATP-binding</keyword>
<evidence type="ECO:0000256" key="3">
    <source>
        <dbReference type="ARBA" id="ARBA00004496"/>
    </source>
</evidence>
<dbReference type="GO" id="GO:0008716">
    <property type="term" value="F:D-alanine-D-alanine ligase activity"/>
    <property type="evidence" value="ECO:0007669"/>
    <property type="project" value="UniProtKB-EC"/>
</dbReference>
<evidence type="ECO:0000313" key="16">
    <source>
        <dbReference type="Proteomes" id="UP000198771"/>
    </source>
</evidence>
<evidence type="ECO:0000256" key="4">
    <source>
        <dbReference type="ARBA" id="ARBA00010871"/>
    </source>
</evidence>
<dbReference type="PROSITE" id="PS50975">
    <property type="entry name" value="ATP_GRASP"/>
    <property type="match status" value="1"/>
</dbReference>
<evidence type="ECO:0000256" key="12">
    <source>
        <dbReference type="ARBA" id="ARBA00047614"/>
    </source>
</evidence>
<dbReference type="Proteomes" id="UP000198771">
    <property type="component" value="Unassembled WGS sequence"/>
</dbReference>
<evidence type="ECO:0000256" key="7">
    <source>
        <dbReference type="ARBA" id="ARBA00022598"/>
    </source>
</evidence>
<dbReference type="AlphaFoldDB" id="A0A1G6C2T2"/>
<proteinExistence type="inferred from homology"/>